<evidence type="ECO:0000313" key="4">
    <source>
        <dbReference type="Proteomes" id="UP000193642"/>
    </source>
</evidence>
<keyword evidence="4" id="KW-1185">Reference proteome</keyword>
<dbReference type="SUPFAM" id="SSF55856">
    <property type="entry name" value="Cytochrome b5-like heme/steroid binding domain"/>
    <property type="match status" value="1"/>
</dbReference>
<dbReference type="SMART" id="SM01117">
    <property type="entry name" value="Cyt-b5"/>
    <property type="match status" value="1"/>
</dbReference>
<evidence type="ECO:0000256" key="1">
    <source>
        <dbReference type="ARBA" id="ARBA00038357"/>
    </source>
</evidence>
<dbReference type="AlphaFoldDB" id="A0A1Y2CNM9"/>
<gene>
    <name evidence="3" type="ORF">BCR33DRAFT_714237</name>
</gene>
<reference evidence="3 4" key="1">
    <citation type="submission" date="2016-07" db="EMBL/GenBank/DDBJ databases">
        <title>Pervasive Adenine N6-methylation of Active Genes in Fungi.</title>
        <authorList>
            <consortium name="DOE Joint Genome Institute"/>
            <person name="Mondo S.J."/>
            <person name="Dannebaum R.O."/>
            <person name="Kuo R.C."/>
            <person name="Labutti K."/>
            <person name="Haridas S."/>
            <person name="Kuo A."/>
            <person name="Salamov A."/>
            <person name="Ahrendt S.R."/>
            <person name="Lipzen A."/>
            <person name="Sullivan W."/>
            <person name="Andreopoulos W.B."/>
            <person name="Clum A."/>
            <person name="Lindquist E."/>
            <person name="Daum C."/>
            <person name="Ramamoorthy G.K."/>
            <person name="Gryganskyi A."/>
            <person name="Culley D."/>
            <person name="Magnuson J.K."/>
            <person name="James T.Y."/>
            <person name="O'Malley M.A."/>
            <person name="Stajich J.E."/>
            <person name="Spatafora J.W."/>
            <person name="Visel A."/>
            <person name="Grigoriev I.V."/>
        </authorList>
    </citation>
    <scope>NUCLEOTIDE SEQUENCE [LARGE SCALE GENOMIC DNA]</scope>
    <source>
        <strain evidence="3 4">JEL800</strain>
    </source>
</reference>
<organism evidence="3 4">
    <name type="scientific">Rhizoclosmatium globosum</name>
    <dbReference type="NCBI Taxonomy" id="329046"/>
    <lineage>
        <taxon>Eukaryota</taxon>
        <taxon>Fungi</taxon>
        <taxon>Fungi incertae sedis</taxon>
        <taxon>Chytridiomycota</taxon>
        <taxon>Chytridiomycota incertae sedis</taxon>
        <taxon>Chytridiomycetes</taxon>
        <taxon>Chytridiales</taxon>
        <taxon>Chytriomycetaceae</taxon>
        <taxon>Rhizoclosmatium</taxon>
    </lineage>
</organism>
<dbReference type="Pfam" id="PF00173">
    <property type="entry name" value="Cyt-b5"/>
    <property type="match status" value="1"/>
</dbReference>
<evidence type="ECO:0000259" key="2">
    <source>
        <dbReference type="SMART" id="SM01117"/>
    </source>
</evidence>
<dbReference type="EMBL" id="MCGO01000011">
    <property type="protein sequence ID" value="ORY48454.1"/>
    <property type="molecule type" value="Genomic_DNA"/>
</dbReference>
<dbReference type="Gene3D" id="3.10.120.10">
    <property type="entry name" value="Cytochrome b5-like heme/steroid binding domain"/>
    <property type="match status" value="1"/>
</dbReference>
<protein>
    <submittedName>
        <fullName evidence="3">Cytochrome b5</fullName>
    </submittedName>
</protein>
<name>A0A1Y2CNM9_9FUNG</name>
<dbReference type="GO" id="GO:0012505">
    <property type="term" value="C:endomembrane system"/>
    <property type="evidence" value="ECO:0007669"/>
    <property type="project" value="TreeGrafter"/>
</dbReference>
<evidence type="ECO:0000313" key="3">
    <source>
        <dbReference type="EMBL" id="ORY48454.1"/>
    </source>
</evidence>
<proteinExistence type="inferred from homology"/>
<sequence length="122" mass="13818">MFTTSTKRVNRSRMLSLESTALRTFTHAELSEFNGTDPSKPIYLALKGQVYDVSSKPQLYGPEGQMHQFAGKDCSRVYGLSARAEDFLVDYSSLNEQEMEALENWVSFYDLAYKVVGTLRKA</sequence>
<dbReference type="Proteomes" id="UP000193642">
    <property type="component" value="Unassembled WGS sequence"/>
</dbReference>
<dbReference type="InterPro" id="IPR036400">
    <property type="entry name" value="Cyt_B5-like_heme/steroid_sf"/>
</dbReference>
<comment type="similarity">
    <text evidence="1">Belongs to the cytochrome b5 family. MAPR subfamily.</text>
</comment>
<accession>A0A1Y2CNM9</accession>
<dbReference type="InterPro" id="IPR001199">
    <property type="entry name" value="Cyt_B5-like_heme/steroid-bd"/>
</dbReference>
<dbReference type="OrthoDB" id="899at2759"/>
<dbReference type="PANTHER" id="PTHR10281:SF76">
    <property type="entry name" value="CALCUTTA CUP-RELATED"/>
    <property type="match status" value="1"/>
</dbReference>
<dbReference type="GO" id="GO:0016020">
    <property type="term" value="C:membrane"/>
    <property type="evidence" value="ECO:0007669"/>
    <property type="project" value="TreeGrafter"/>
</dbReference>
<dbReference type="PANTHER" id="PTHR10281">
    <property type="entry name" value="MEMBRANE-ASSOCIATED PROGESTERONE RECEPTOR COMPONENT-RELATED"/>
    <property type="match status" value="1"/>
</dbReference>
<feature type="domain" description="Cytochrome b5 heme-binding" evidence="2">
    <location>
        <begin position="25"/>
        <end position="120"/>
    </location>
</feature>
<comment type="caution">
    <text evidence="3">The sequence shown here is derived from an EMBL/GenBank/DDBJ whole genome shotgun (WGS) entry which is preliminary data.</text>
</comment>
<dbReference type="STRING" id="329046.A0A1Y2CNM9"/>
<dbReference type="InterPro" id="IPR050577">
    <property type="entry name" value="MAPR/NEUFC/NENF-like"/>
</dbReference>